<keyword evidence="6" id="KW-0445">Lipid transport</keyword>
<gene>
    <name evidence="9" type="ORF">GSBLH_T00004624001</name>
</gene>
<dbReference type="RefSeq" id="XP_012899014.1">
    <property type="nucleotide sequence ID" value="XM_013043560.1"/>
</dbReference>
<feature type="domain" description="MD-2-related lipid-recognition" evidence="8">
    <location>
        <begin position="25"/>
        <end position="156"/>
    </location>
</feature>
<dbReference type="Proteomes" id="UP000008312">
    <property type="component" value="Unassembled WGS sequence"/>
</dbReference>
<dbReference type="PANTHER" id="PTHR11306:SF0">
    <property type="entry name" value="PHOSPHATIDYLGLYCEROL_PHOSPHATIDYLINOSITOL TRANSFER PROTEIN"/>
    <property type="match status" value="1"/>
</dbReference>
<dbReference type="InterPro" id="IPR039670">
    <property type="entry name" value="NPC2-like"/>
</dbReference>
<dbReference type="Gene3D" id="2.60.40.770">
    <property type="match status" value="1"/>
</dbReference>
<feature type="chain" id="PRO_5003117822" description="MD-2-related lipid-recognition domain-containing protein" evidence="7">
    <location>
        <begin position="19"/>
        <end position="158"/>
    </location>
</feature>
<evidence type="ECO:0000256" key="2">
    <source>
        <dbReference type="ARBA" id="ARBA00006370"/>
    </source>
</evidence>
<evidence type="ECO:0000256" key="4">
    <source>
        <dbReference type="ARBA" id="ARBA00022448"/>
    </source>
</evidence>
<dbReference type="InParanoid" id="D8MA77"/>
<comment type="similarity">
    <text evidence="2">Belongs to the NPC2 family.</text>
</comment>
<evidence type="ECO:0000256" key="7">
    <source>
        <dbReference type="SAM" id="SignalP"/>
    </source>
</evidence>
<sequence length="158" mass="17213">MQPTLFLIALLTFSVCLATPGPITYSMCSEPGAIGRIDDVSISPNPVQPRVVTVVNATGTLSKTINKGATWKLSASFNKLTVLWKNGDLCEDSVINLPFWTGHIYITGLKCPQEKGQITLQESAEFSVTPLSGVYGIHAEMFDENHDQILCLDIEVPM</sequence>
<dbReference type="SMART" id="SM00737">
    <property type="entry name" value="ML"/>
    <property type="match status" value="1"/>
</dbReference>
<keyword evidence="4" id="KW-0813">Transport</keyword>
<dbReference type="GO" id="GO:0032934">
    <property type="term" value="F:sterol binding"/>
    <property type="evidence" value="ECO:0007669"/>
    <property type="project" value="InterPro"/>
</dbReference>
<dbReference type="EMBL" id="FN668689">
    <property type="protein sequence ID" value="CBK24966.2"/>
    <property type="molecule type" value="Genomic_DNA"/>
</dbReference>
<organism evidence="9">
    <name type="scientific">Blastocystis hominis</name>
    <dbReference type="NCBI Taxonomy" id="12968"/>
    <lineage>
        <taxon>Eukaryota</taxon>
        <taxon>Sar</taxon>
        <taxon>Stramenopiles</taxon>
        <taxon>Bigyra</taxon>
        <taxon>Opalozoa</taxon>
        <taxon>Opalinata</taxon>
        <taxon>Blastocystidae</taxon>
        <taxon>Blastocystis</taxon>
    </lineage>
</organism>
<dbReference type="Pfam" id="PF02221">
    <property type="entry name" value="E1_DerP2_DerF2"/>
    <property type="match status" value="1"/>
</dbReference>
<dbReference type="PANTHER" id="PTHR11306">
    <property type="entry name" value="NIEMANN PICK TYPE C2 PROTEIN NPC2-RELATED"/>
    <property type="match status" value="1"/>
</dbReference>
<keyword evidence="10" id="KW-1185">Reference proteome</keyword>
<dbReference type="AlphaFoldDB" id="D8MA77"/>
<dbReference type="SUPFAM" id="SSF81296">
    <property type="entry name" value="E set domains"/>
    <property type="match status" value="1"/>
</dbReference>
<evidence type="ECO:0000256" key="5">
    <source>
        <dbReference type="ARBA" id="ARBA00022729"/>
    </source>
</evidence>
<evidence type="ECO:0000313" key="9">
    <source>
        <dbReference type="EMBL" id="CBK24966.2"/>
    </source>
</evidence>
<dbReference type="InterPro" id="IPR003172">
    <property type="entry name" value="ML_dom"/>
</dbReference>
<dbReference type="GeneID" id="24921641"/>
<evidence type="ECO:0000256" key="6">
    <source>
        <dbReference type="ARBA" id="ARBA00023055"/>
    </source>
</evidence>
<dbReference type="OrthoDB" id="6409159at2759"/>
<dbReference type="InterPro" id="IPR014756">
    <property type="entry name" value="Ig_E-set"/>
</dbReference>
<protein>
    <recommendedName>
        <fullName evidence="8">MD-2-related lipid-recognition domain-containing protein</fullName>
    </recommendedName>
</protein>
<proteinExistence type="inferred from homology"/>
<evidence type="ECO:0000313" key="10">
    <source>
        <dbReference type="Proteomes" id="UP000008312"/>
    </source>
</evidence>
<comment type="function">
    <text evidence="1">Catalyzes the intermembrane transfer of phosphatidylglycerol and phosphatidylinositol.</text>
</comment>
<accession>D8MA77</accession>
<feature type="signal peptide" evidence="7">
    <location>
        <begin position="1"/>
        <end position="18"/>
    </location>
</feature>
<evidence type="ECO:0000259" key="8">
    <source>
        <dbReference type="SMART" id="SM00737"/>
    </source>
</evidence>
<comment type="subunit">
    <text evidence="3">Monomer.</text>
</comment>
<evidence type="ECO:0000256" key="1">
    <source>
        <dbReference type="ARBA" id="ARBA00002053"/>
    </source>
</evidence>
<evidence type="ECO:0000256" key="3">
    <source>
        <dbReference type="ARBA" id="ARBA00011245"/>
    </source>
</evidence>
<keyword evidence="5 7" id="KW-0732">Signal</keyword>
<dbReference type="GO" id="GO:0015918">
    <property type="term" value="P:sterol transport"/>
    <property type="evidence" value="ECO:0007669"/>
    <property type="project" value="InterPro"/>
</dbReference>
<reference evidence="9" key="1">
    <citation type="submission" date="2010-02" db="EMBL/GenBank/DDBJ databases">
        <title>Sequencing and annotation of the Blastocystis hominis genome.</title>
        <authorList>
            <person name="Wincker P."/>
        </authorList>
    </citation>
    <scope>NUCLEOTIDE SEQUENCE</scope>
    <source>
        <strain evidence="9">Singapore isolate B</strain>
    </source>
</reference>
<name>D8MA77_BLAHO</name>